<dbReference type="EMBL" id="JXTC01000130">
    <property type="protein sequence ID" value="PON86581.1"/>
    <property type="molecule type" value="Genomic_DNA"/>
</dbReference>
<keyword evidence="2" id="KW-0472">Membrane</keyword>
<organism evidence="3 4">
    <name type="scientific">Trema orientale</name>
    <name type="common">Charcoal tree</name>
    <name type="synonym">Celtis orientalis</name>
    <dbReference type="NCBI Taxonomy" id="63057"/>
    <lineage>
        <taxon>Eukaryota</taxon>
        <taxon>Viridiplantae</taxon>
        <taxon>Streptophyta</taxon>
        <taxon>Embryophyta</taxon>
        <taxon>Tracheophyta</taxon>
        <taxon>Spermatophyta</taxon>
        <taxon>Magnoliopsida</taxon>
        <taxon>eudicotyledons</taxon>
        <taxon>Gunneridae</taxon>
        <taxon>Pentapetalae</taxon>
        <taxon>rosids</taxon>
        <taxon>fabids</taxon>
        <taxon>Rosales</taxon>
        <taxon>Cannabaceae</taxon>
        <taxon>Trema</taxon>
    </lineage>
</organism>
<keyword evidence="4" id="KW-1185">Reference proteome</keyword>
<keyword evidence="2" id="KW-1133">Transmembrane helix</keyword>
<dbReference type="InParanoid" id="A0A2P5EM14"/>
<evidence type="ECO:0000256" key="2">
    <source>
        <dbReference type="SAM" id="Phobius"/>
    </source>
</evidence>
<dbReference type="OrthoDB" id="1432732at2759"/>
<comment type="caution">
    <text evidence="3">The sequence shown here is derived from an EMBL/GenBank/DDBJ whole genome shotgun (WGS) entry which is preliminary data.</text>
</comment>
<evidence type="ECO:0000313" key="4">
    <source>
        <dbReference type="Proteomes" id="UP000237000"/>
    </source>
</evidence>
<gene>
    <name evidence="3" type="ORF">TorRG33x02_176290</name>
</gene>
<dbReference type="Proteomes" id="UP000237000">
    <property type="component" value="Unassembled WGS sequence"/>
</dbReference>
<dbReference type="AlphaFoldDB" id="A0A2P5EM14"/>
<reference evidence="4" key="1">
    <citation type="submission" date="2016-06" db="EMBL/GenBank/DDBJ databases">
        <title>Parallel loss of symbiosis genes in relatives of nitrogen-fixing non-legume Parasponia.</title>
        <authorList>
            <person name="Van Velzen R."/>
            <person name="Holmer R."/>
            <person name="Bu F."/>
            <person name="Rutten L."/>
            <person name="Van Zeijl A."/>
            <person name="Liu W."/>
            <person name="Santuari L."/>
            <person name="Cao Q."/>
            <person name="Sharma T."/>
            <person name="Shen D."/>
            <person name="Roswanjaya Y."/>
            <person name="Wardhani T."/>
            <person name="Kalhor M.S."/>
            <person name="Jansen J."/>
            <person name="Van den Hoogen J."/>
            <person name="Gungor B."/>
            <person name="Hartog M."/>
            <person name="Hontelez J."/>
            <person name="Verver J."/>
            <person name="Yang W.-C."/>
            <person name="Schijlen E."/>
            <person name="Repin R."/>
            <person name="Schilthuizen M."/>
            <person name="Schranz E."/>
            <person name="Heidstra R."/>
            <person name="Miyata K."/>
            <person name="Fedorova E."/>
            <person name="Kohlen W."/>
            <person name="Bisseling T."/>
            <person name="Smit S."/>
            <person name="Geurts R."/>
        </authorList>
    </citation>
    <scope>NUCLEOTIDE SEQUENCE [LARGE SCALE GENOMIC DNA]</scope>
    <source>
        <strain evidence="4">cv. RG33-2</strain>
    </source>
</reference>
<name>A0A2P5EM14_TREOI</name>
<feature type="transmembrane region" description="Helical" evidence="2">
    <location>
        <begin position="66"/>
        <end position="89"/>
    </location>
</feature>
<accession>A0A2P5EM14</accession>
<protein>
    <submittedName>
        <fullName evidence="3">Uncharacterized protein</fullName>
    </submittedName>
</protein>
<evidence type="ECO:0000313" key="3">
    <source>
        <dbReference type="EMBL" id="PON86581.1"/>
    </source>
</evidence>
<feature type="region of interest" description="Disordered" evidence="1">
    <location>
        <begin position="27"/>
        <end position="58"/>
    </location>
</feature>
<keyword evidence="2" id="KW-0812">Transmembrane</keyword>
<evidence type="ECO:0000256" key="1">
    <source>
        <dbReference type="SAM" id="MobiDB-lite"/>
    </source>
</evidence>
<feature type="compositionally biased region" description="Basic residues" evidence="1">
    <location>
        <begin position="38"/>
        <end position="49"/>
    </location>
</feature>
<proteinExistence type="predicted"/>
<sequence>MRRKEAGEPPAATKVRRVGEIIHCKKCGQSSHNSKGYGKPKGKKVKKNNKQTNKVESSNPAKKLPVLIASVLTMVAYIFFTISPIIYVFPKKN</sequence>